<gene>
    <name evidence="2" type="ORF">Baya_12011</name>
</gene>
<evidence type="ECO:0000313" key="2">
    <source>
        <dbReference type="EMBL" id="TSS11542.1"/>
    </source>
</evidence>
<comment type="caution">
    <text evidence="2">The sequence shown here is derived from an EMBL/GenBank/DDBJ whole genome shotgun (WGS) entry which is preliminary data.</text>
</comment>
<dbReference type="AlphaFoldDB" id="A0A556V289"/>
<reference evidence="2 3" key="1">
    <citation type="journal article" date="2019" name="Genome Biol. Evol.">
        <title>Whole-Genome Sequencing of the Giant Devil Catfish, Bagarius yarrelli.</title>
        <authorList>
            <person name="Jiang W."/>
            <person name="Lv Y."/>
            <person name="Cheng L."/>
            <person name="Yang K."/>
            <person name="Chao B."/>
            <person name="Wang X."/>
            <person name="Li Y."/>
            <person name="Pan X."/>
            <person name="You X."/>
            <person name="Zhang Y."/>
            <person name="Yang J."/>
            <person name="Li J."/>
            <person name="Zhang X."/>
            <person name="Liu S."/>
            <person name="Sun C."/>
            <person name="Yang J."/>
            <person name="Shi Q."/>
        </authorList>
    </citation>
    <scope>NUCLEOTIDE SEQUENCE [LARGE SCALE GENOMIC DNA]</scope>
    <source>
        <strain evidence="2">JWS20170419001</strain>
        <tissue evidence="2">Muscle</tissue>
    </source>
</reference>
<organism evidence="2 3">
    <name type="scientific">Bagarius yarrelli</name>
    <name type="common">Goonch</name>
    <name type="synonym">Bagrus yarrelli</name>
    <dbReference type="NCBI Taxonomy" id="175774"/>
    <lineage>
        <taxon>Eukaryota</taxon>
        <taxon>Metazoa</taxon>
        <taxon>Chordata</taxon>
        <taxon>Craniata</taxon>
        <taxon>Vertebrata</taxon>
        <taxon>Euteleostomi</taxon>
        <taxon>Actinopterygii</taxon>
        <taxon>Neopterygii</taxon>
        <taxon>Teleostei</taxon>
        <taxon>Ostariophysi</taxon>
        <taxon>Siluriformes</taxon>
        <taxon>Sisoridae</taxon>
        <taxon>Sisorinae</taxon>
        <taxon>Bagarius</taxon>
    </lineage>
</organism>
<evidence type="ECO:0000256" key="1">
    <source>
        <dbReference type="SAM" id="MobiDB-lite"/>
    </source>
</evidence>
<protein>
    <submittedName>
        <fullName evidence="2">Uncharacterized protein</fullName>
    </submittedName>
</protein>
<dbReference type="EMBL" id="VCAZ01000099">
    <property type="protein sequence ID" value="TSS11542.1"/>
    <property type="molecule type" value="Genomic_DNA"/>
</dbReference>
<name>A0A556V289_BAGYA</name>
<sequence>MEEAQEPAGEHDGQPQASQEVKENGPLLARLTNDVWLACTLQIFTRRLYSGQKGRRVFLHTGAVCPYLFRVPVRNNVREKCANARFLNNINERKSA</sequence>
<evidence type="ECO:0000313" key="3">
    <source>
        <dbReference type="Proteomes" id="UP000319801"/>
    </source>
</evidence>
<feature type="region of interest" description="Disordered" evidence="1">
    <location>
        <begin position="1"/>
        <end position="24"/>
    </location>
</feature>
<dbReference type="Proteomes" id="UP000319801">
    <property type="component" value="Unassembled WGS sequence"/>
</dbReference>
<keyword evidence="3" id="KW-1185">Reference proteome</keyword>
<accession>A0A556V289</accession>
<proteinExistence type="predicted"/>